<proteinExistence type="predicted"/>
<organism evidence="2">
    <name type="scientific">Strombidium inclinatum</name>
    <dbReference type="NCBI Taxonomy" id="197538"/>
    <lineage>
        <taxon>Eukaryota</taxon>
        <taxon>Sar</taxon>
        <taxon>Alveolata</taxon>
        <taxon>Ciliophora</taxon>
        <taxon>Intramacronucleata</taxon>
        <taxon>Spirotrichea</taxon>
        <taxon>Oligotrichia</taxon>
        <taxon>Strombidiidae</taxon>
        <taxon>Strombidium</taxon>
    </lineage>
</organism>
<dbReference type="AlphaFoldDB" id="A0A7S3MWV5"/>
<protein>
    <submittedName>
        <fullName evidence="2">Uncharacterized protein</fullName>
    </submittedName>
</protein>
<reference evidence="2" key="1">
    <citation type="submission" date="2021-01" db="EMBL/GenBank/DDBJ databases">
        <authorList>
            <person name="Corre E."/>
            <person name="Pelletier E."/>
            <person name="Niang G."/>
            <person name="Scheremetjew M."/>
            <person name="Finn R."/>
            <person name="Kale V."/>
            <person name="Holt S."/>
            <person name="Cochrane G."/>
            <person name="Meng A."/>
            <person name="Brown T."/>
            <person name="Cohen L."/>
        </authorList>
    </citation>
    <scope>NUCLEOTIDE SEQUENCE</scope>
    <source>
        <strain evidence="2">S3</strain>
    </source>
</reference>
<gene>
    <name evidence="2" type="ORF">SINC0208_LOCUS5757</name>
</gene>
<feature type="compositionally biased region" description="Acidic residues" evidence="1">
    <location>
        <begin position="80"/>
        <end position="96"/>
    </location>
</feature>
<evidence type="ECO:0000256" key="1">
    <source>
        <dbReference type="SAM" id="MobiDB-lite"/>
    </source>
</evidence>
<sequence length="96" mass="11419">MERGLWNVKGTKFGGEVVEKRIIYAPQEEIFSFEFFSNWFKFRTEKSNFEKDRLRFVMSGVFVFYNDGKTSELDGLFGDAENEEDSDYYDEDGNEY</sequence>
<dbReference type="EMBL" id="HBIH01014067">
    <property type="protein sequence ID" value="CAE0325132.1"/>
    <property type="molecule type" value="Transcribed_RNA"/>
</dbReference>
<feature type="region of interest" description="Disordered" evidence="1">
    <location>
        <begin position="76"/>
        <end position="96"/>
    </location>
</feature>
<evidence type="ECO:0000313" key="2">
    <source>
        <dbReference type="EMBL" id="CAE0325132.1"/>
    </source>
</evidence>
<name>A0A7S3MWV5_9SPIT</name>
<accession>A0A7S3MWV5</accession>